<dbReference type="Proteomes" id="UP000501240">
    <property type="component" value="Chromosome"/>
</dbReference>
<dbReference type="EMBL" id="CP053892">
    <property type="protein sequence ID" value="QKG19123.1"/>
    <property type="molecule type" value="Genomic_DNA"/>
</dbReference>
<gene>
    <name evidence="1" type="ORF">ACTIVE_0759</name>
</gene>
<dbReference type="AlphaFoldDB" id="A0A7D3ZIN6"/>
<proteinExistence type="predicted"/>
<evidence type="ECO:0000313" key="1">
    <source>
        <dbReference type="EMBL" id="QKG19123.1"/>
    </source>
</evidence>
<keyword evidence="2" id="KW-1185">Reference proteome</keyword>
<name>A0A7D3ZIN6_ACTVE</name>
<protein>
    <submittedName>
        <fullName evidence="1">Uncharacterized protein</fullName>
    </submittedName>
</protein>
<reference evidence="1 2" key="1">
    <citation type="submission" date="2020-05" db="EMBL/GenBank/DDBJ databases">
        <title>Actinomadura verrucosospora NRRL-B18236 (PFL_A860) Genome sequencing and assembly.</title>
        <authorList>
            <person name="Samborskyy M."/>
        </authorList>
    </citation>
    <scope>NUCLEOTIDE SEQUENCE [LARGE SCALE GENOMIC DNA]</scope>
    <source>
        <strain evidence="1 2">NRRL:B18236</strain>
    </source>
</reference>
<evidence type="ECO:0000313" key="2">
    <source>
        <dbReference type="Proteomes" id="UP000501240"/>
    </source>
</evidence>
<accession>A0A7D3ZIN6</accession>
<organism evidence="1 2">
    <name type="scientific">Actinomadura verrucosospora</name>
    <dbReference type="NCBI Taxonomy" id="46165"/>
    <lineage>
        <taxon>Bacteria</taxon>
        <taxon>Bacillati</taxon>
        <taxon>Actinomycetota</taxon>
        <taxon>Actinomycetes</taxon>
        <taxon>Streptosporangiales</taxon>
        <taxon>Thermomonosporaceae</taxon>
        <taxon>Actinomadura</taxon>
    </lineage>
</organism>
<sequence length="31" mass="2979">MLKDALCGAVDLDAAVEGAAVDAVVGGDFGE</sequence>